<gene>
    <name evidence="1" type="ORF">CSSPJE1EN1_LOCUS21397</name>
</gene>
<keyword evidence="2" id="KW-1185">Reference proteome</keyword>
<organism evidence="1 2">
    <name type="scientific">Sphagnum jensenii</name>
    <dbReference type="NCBI Taxonomy" id="128206"/>
    <lineage>
        <taxon>Eukaryota</taxon>
        <taxon>Viridiplantae</taxon>
        <taxon>Streptophyta</taxon>
        <taxon>Embryophyta</taxon>
        <taxon>Bryophyta</taxon>
        <taxon>Sphagnophytina</taxon>
        <taxon>Sphagnopsida</taxon>
        <taxon>Sphagnales</taxon>
        <taxon>Sphagnaceae</taxon>
        <taxon>Sphagnum</taxon>
    </lineage>
</organism>
<dbReference type="Pfam" id="PF05056">
    <property type="entry name" value="DUF674"/>
    <property type="match status" value="1"/>
</dbReference>
<evidence type="ECO:0000313" key="2">
    <source>
        <dbReference type="Proteomes" id="UP001497444"/>
    </source>
</evidence>
<dbReference type="EMBL" id="OZ020102">
    <property type="protein sequence ID" value="CAK9275919.1"/>
    <property type="molecule type" value="Genomic_DNA"/>
</dbReference>
<protein>
    <submittedName>
        <fullName evidence="1">Uncharacterized protein</fullName>
    </submittedName>
</protein>
<name>A0ABP0XA11_9BRYO</name>
<proteinExistence type="predicted"/>
<evidence type="ECO:0000313" key="1">
    <source>
        <dbReference type="EMBL" id="CAK9275919.1"/>
    </source>
</evidence>
<accession>A0ABP0XA11</accession>
<dbReference type="InterPro" id="IPR007750">
    <property type="entry name" value="DUF674"/>
</dbReference>
<dbReference type="PANTHER" id="PTHR33103:SF19">
    <property type="entry name" value="OS09G0544700 PROTEIN"/>
    <property type="match status" value="1"/>
</dbReference>
<reference evidence="1" key="1">
    <citation type="submission" date="2024-02" db="EMBL/GenBank/DDBJ databases">
        <authorList>
            <consortium name="ELIXIR-Norway"/>
            <consortium name="Elixir Norway"/>
        </authorList>
    </citation>
    <scope>NUCLEOTIDE SEQUENCE</scope>
</reference>
<dbReference type="Proteomes" id="UP001497444">
    <property type="component" value="Chromosome 7"/>
</dbReference>
<dbReference type="PANTHER" id="PTHR33103">
    <property type="entry name" value="OS01G0153900 PROTEIN"/>
    <property type="match status" value="1"/>
</dbReference>
<sequence>MKPEVKSKESASLFRVQLLVQKSNKRVLYMEAGKGFVDVLFSFLMLPTGAFIKLMSEGLDEWPGGTIPNVFKSVENLSSSLLSDDCKDIVLSPRPASGYFASSLLGIQGVESCAIRYYTCSSFGCRGTPIMTRNAGDYCARCRSFSMTKEIVESPESLAPRLLSEAPAITAGYTNFMITDDMEIYPTSAIKSIVLLNNLKVENMSDLDNIEIAVCSTQVLQLLQASLVTRSALNEVFAKEFSYVEFIRNLHFMITTLLVHSCPFYGC</sequence>